<dbReference type="Pfam" id="PF07287">
    <property type="entry name" value="AtuA"/>
    <property type="match status" value="1"/>
</dbReference>
<dbReference type="InterPro" id="IPR056362">
    <property type="entry name" value="AtuA-like_ferredoxin_dom"/>
</dbReference>
<evidence type="ECO:0000259" key="2">
    <source>
        <dbReference type="Pfam" id="PF23544"/>
    </source>
</evidence>
<feature type="domain" description="Acyclic terpene utilisation N-terminal" evidence="1">
    <location>
        <begin position="5"/>
        <end position="421"/>
    </location>
</feature>
<dbReference type="Proteomes" id="UP000305836">
    <property type="component" value="Unassembled WGS sequence"/>
</dbReference>
<comment type="caution">
    <text evidence="3">The sequence shown here is derived from an EMBL/GenBank/DDBJ whole genome shotgun (WGS) entry which is preliminary data.</text>
</comment>
<protein>
    <submittedName>
        <fullName evidence="3">DUF1446 domain-containing protein</fullName>
    </submittedName>
</protein>
<reference evidence="3 4" key="1">
    <citation type="submission" date="2019-04" db="EMBL/GenBank/DDBJ databases">
        <title>Kribbella sp. NEAU-THZ 27 nov., a novel actinomycete isolated from soil.</title>
        <authorList>
            <person name="Duan L."/>
        </authorList>
    </citation>
    <scope>NUCLEOTIDE SEQUENCE [LARGE SCALE GENOMIC DNA]</scope>
    <source>
        <strain evidence="4">NEAU-THZ27</strain>
    </source>
</reference>
<dbReference type="RefSeq" id="WP_137255800.1">
    <property type="nucleotide sequence ID" value="NZ_JBHSPQ010000002.1"/>
</dbReference>
<name>A0A4U3LQL1_9ACTN</name>
<gene>
    <name evidence="3" type="ORF">FDA38_20945</name>
</gene>
<accession>A0A4U3LQL1</accession>
<dbReference type="InterPro" id="IPR010839">
    <property type="entry name" value="AtuA_N"/>
</dbReference>
<organism evidence="3 4">
    <name type="scientific">Kribbella jiaozuonensis</name>
    <dbReference type="NCBI Taxonomy" id="2575441"/>
    <lineage>
        <taxon>Bacteria</taxon>
        <taxon>Bacillati</taxon>
        <taxon>Actinomycetota</taxon>
        <taxon>Actinomycetes</taxon>
        <taxon>Propionibacteriales</taxon>
        <taxon>Kribbellaceae</taxon>
        <taxon>Kribbella</taxon>
    </lineage>
</organism>
<feature type="domain" description="AtuA-like ferredoxin-fold" evidence="2">
    <location>
        <begin position="464"/>
        <end position="559"/>
    </location>
</feature>
<keyword evidence="4" id="KW-1185">Reference proteome</keyword>
<dbReference type="PANTHER" id="PTHR47585:SF1">
    <property type="entry name" value="DUF1446 DOMAIN-CONTAINING PROTEIN"/>
    <property type="match status" value="1"/>
</dbReference>
<dbReference type="EMBL" id="SZPZ01000003">
    <property type="protein sequence ID" value="TKK77629.1"/>
    <property type="molecule type" value="Genomic_DNA"/>
</dbReference>
<dbReference type="AlphaFoldDB" id="A0A4U3LQL1"/>
<evidence type="ECO:0000259" key="1">
    <source>
        <dbReference type="Pfam" id="PF07287"/>
    </source>
</evidence>
<dbReference type="PANTHER" id="PTHR47585">
    <property type="match status" value="1"/>
</dbReference>
<sequence>MTEPIRIGNASGFYGDRFSAVHEMLTGGPLDVLTGDYLAELTMLILGRDRLKDPSLGYARTFLKQLETGLGEALDRGVKIVSNAGGLNPAGLAKAIAELADKLGLQPKIAYVEGDDLLPRAEELGLGQPLTTNAYLGAWGIAEALQAGADVVVTGRVTDASVIVGPAAAHHGWKRTQYDELAGAVVAGHVIECGCQATGGNYAFFSEIRDFGRPGFPIAEIDADGSSVITKHDNTGGAVTIDTVKAQLLYEITGARYAGPDVTTRLDTIELSADGRDRIRISGVQGEAPPPTYKVSLNSVGGFRNEVDFVLTGLQLEQKAELVQRQLEQALPKRPAELKWSLAWTEKPNAESEEEASVFLRCAVKDPDPKVVGRAFSSAAVELALASYPGFHVTAPPGDGSPYGVFRAGYVDIHEVEHVVVLPDGTRTVIEPAAETEPLAPVDDIEEPMPLLQLSSGPPRTREVPLGRIAGARSGDKGGDANVGVWVRDEKAWRWLAHTLTVDLFKQLLPETQPLTVTRYLLPNLWAVNFVVEGLLGEGVAAQARFDPQAKAVGEWLRSRYVDVPEVLL</sequence>
<evidence type="ECO:0000313" key="4">
    <source>
        <dbReference type="Proteomes" id="UP000305836"/>
    </source>
</evidence>
<proteinExistence type="predicted"/>
<dbReference type="Pfam" id="PF23544">
    <property type="entry name" value="AtuA_ferredoxin"/>
    <property type="match status" value="1"/>
</dbReference>
<dbReference type="OrthoDB" id="3959640at2"/>
<evidence type="ECO:0000313" key="3">
    <source>
        <dbReference type="EMBL" id="TKK77629.1"/>
    </source>
</evidence>